<dbReference type="AlphaFoldDB" id="A0AAP0BRE4"/>
<gene>
    <name evidence="2" type="ORF">KSP39_PZI007432</name>
</gene>
<proteinExistence type="predicted"/>
<comment type="caution">
    <text evidence="2">The sequence shown here is derived from an EMBL/GenBank/DDBJ whole genome shotgun (WGS) entry which is preliminary data.</text>
</comment>
<evidence type="ECO:0000313" key="3">
    <source>
        <dbReference type="Proteomes" id="UP001418222"/>
    </source>
</evidence>
<sequence length="403" mass="46621">MRKSLRSAKMVYARTDAAVAFHSMEHKKCKLTEAELDAFIEQHMAGSRVLARLPKEQERLNFSTATQIAIPIDHFDSGFKFPLLWEIADIFDHYAVVPGQLAQNTIAAIYSYVSYLRSEKIAFSLNMFRRIFFVRSITPSRGRQYKGEIYFYCRGIKVVGLPNKIHNWTSRYLIFKGDLGFSHTCPQVRADSAFKSVKLDAVEGAIVVFLAGARLDIEYYLPLLPNLETIASQETLRCRLIRPKHWADWLQHKEREKRKLQRRGNRKGISLRTIPPPKDFDLQGFGKNQKDLRGNPMINWHEKNKHVRLSSTLPSWRSPWISHHAPVAISALYGKRNLRDLKNMVSADIPLLAAQFSVNSAVTNHFPGCLTRDLLEEYEQLRIENELLKNKNRRLGKRVNQYK</sequence>
<keyword evidence="3" id="KW-1185">Reference proteome</keyword>
<name>A0AAP0BRE4_9ASPA</name>
<keyword evidence="1" id="KW-0175">Coiled coil</keyword>
<protein>
    <submittedName>
        <fullName evidence="2">Uncharacterized protein</fullName>
    </submittedName>
</protein>
<evidence type="ECO:0000256" key="1">
    <source>
        <dbReference type="SAM" id="Coils"/>
    </source>
</evidence>
<reference evidence="2 3" key="1">
    <citation type="journal article" date="2022" name="Nat. Plants">
        <title>Genomes of leafy and leafless Platanthera orchids illuminate the evolution of mycoheterotrophy.</title>
        <authorList>
            <person name="Li M.H."/>
            <person name="Liu K.W."/>
            <person name="Li Z."/>
            <person name="Lu H.C."/>
            <person name="Ye Q.L."/>
            <person name="Zhang D."/>
            <person name="Wang J.Y."/>
            <person name="Li Y.F."/>
            <person name="Zhong Z.M."/>
            <person name="Liu X."/>
            <person name="Yu X."/>
            <person name="Liu D.K."/>
            <person name="Tu X.D."/>
            <person name="Liu B."/>
            <person name="Hao Y."/>
            <person name="Liao X.Y."/>
            <person name="Jiang Y.T."/>
            <person name="Sun W.H."/>
            <person name="Chen J."/>
            <person name="Chen Y.Q."/>
            <person name="Ai Y."/>
            <person name="Zhai J.W."/>
            <person name="Wu S.S."/>
            <person name="Zhou Z."/>
            <person name="Hsiao Y.Y."/>
            <person name="Wu W.L."/>
            <person name="Chen Y.Y."/>
            <person name="Lin Y.F."/>
            <person name="Hsu J.L."/>
            <person name="Li C.Y."/>
            <person name="Wang Z.W."/>
            <person name="Zhao X."/>
            <person name="Zhong W.Y."/>
            <person name="Ma X.K."/>
            <person name="Ma L."/>
            <person name="Huang J."/>
            <person name="Chen G.Z."/>
            <person name="Huang M.Z."/>
            <person name="Huang L."/>
            <person name="Peng D.H."/>
            <person name="Luo Y.B."/>
            <person name="Zou S.Q."/>
            <person name="Chen S.P."/>
            <person name="Lan S."/>
            <person name="Tsai W.C."/>
            <person name="Van de Peer Y."/>
            <person name="Liu Z.J."/>
        </authorList>
    </citation>
    <scope>NUCLEOTIDE SEQUENCE [LARGE SCALE GENOMIC DNA]</scope>
    <source>
        <strain evidence="2">Lor287</strain>
    </source>
</reference>
<dbReference type="Proteomes" id="UP001418222">
    <property type="component" value="Unassembled WGS sequence"/>
</dbReference>
<feature type="coiled-coil region" evidence="1">
    <location>
        <begin position="371"/>
        <end position="398"/>
    </location>
</feature>
<dbReference type="EMBL" id="JBBWWQ010000005">
    <property type="protein sequence ID" value="KAK8947082.1"/>
    <property type="molecule type" value="Genomic_DNA"/>
</dbReference>
<organism evidence="2 3">
    <name type="scientific">Platanthera zijinensis</name>
    <dbReference type="NCBI Taxonomy" id="2320716"/>
    <lineage>
        <taxon>Eukaryota</taxon>
        <taxon>Viridiplantae</taxon>
        <taxon>Streptophyta</taxon>
        <taxon>Embryophyta</taxon>
        <taxon>Tracheophyta</taxon>
        <taxon>Spermatophyta</taxon>
        <taxon>Magnoliopsida</taxon>
        <taxon>Liliopsida</taxon>
        <taxon>Asparagales</taxon>
        <taxon>Orchidaceae</taxon>
        <taxon>Orchidoideae</taxon>
        <taxon>Orchideae</taxon>
        <taxon>Orchidinae</taxon>
        <taxon>Platanthera</taxon>
    </lineage>
</organism>
<evidence type="ECO:0000313" key="2">
    <source>
        <dbReference type="EMBL" id="KAK8947082.1"/>
    </source>
</evidence>
<accession>A0AAP0BRE4</accession>